<dbReference type="AlphaFoldDB" id="A0A6A6XRW3"/>
<name>A0A6A6XRW3_9PLEO</name>
<feature type="compositionally biased region" description="Basic and acidic residues" evidence="1">
    <location>
        <begin position="74"/>
        <end position="94"/>
    </location>
</feature>
<accession>A0A6A6XRW3</accession>
<dbReference type="EMBL" id="MU001773">
    <property type="protein sequence ID" value="KAF2798953.1"/>
    <property type="molecule type" value="Genomic_DNA"/>
</dbReference>
<gene>
    <name evidence="2" type="ORF">K505DRAFT_85205</name>
</gene>
<organism evidence="2 3">
    <name type="scientific">Melanomma pulvis-pyrius CBS 109.77</name>
    <dbReference type="NCBI Taxonomy" id="1314802"/>
    <lineage>
        <taxon>Eukaryota</taxon>
        <taxon>Fungi</taxon>
        <taxon>Dikarya</taxon>
        <taxon>Ascomycota</taxon>
        <taxon>Pezizomycotina</taxon>
        <taxon>Dothideomycetes</taxon>
        <taxon>Pleosporomycetidae</taxon>
        <taxon>Pleosporales</taxon>
        <taxon>Melanommataceae</taxon>
        <taxon>Melanomma</taxon>
    </lineage>
</organism>
<protein>
    <submittedName>
        <fullName evidence="2">Uncharacterized protein</fullName>
    </submittedName>
</protein>
<feature type="region of interest" description="Disordered" evidence="1">
    <location>
        <begin position="68"/>
        <end position="170"/>
    </location>
</feature>
<evidence type="ECO:0000256" key="1">
    <source>
        <dbReference type="SAM" id="MobiDB-lite"/>
    </source>
</evidence>
<dbReference type="Proteomes" id="UP000799757">
    <property type="component" value="Unassembled WGS sequence"/>
</dbReference>
<reference evidence="2" key="1">
    <citation type="journal article" date="2020" name="Stud. Mycol.">
        <title>101 Dothideomycetes genomes: a test case for predicting lifestyles and emergence of pathogens.</title>
        <authorList>
            <person name="Haridas S."/>
            <person name="Albert R."/>
            <person name="Binder M."/>
            <person name="Bloem J."/>
            <person name="Labutti K."/>
            <person name="Salamov A."/>
            <person name="Andreopoulos B."/>
            <person name="Baker S."/>
            <person name="Barry K."/>
            <person name="Bills G."/>
            <person name="Bluhm B."/>
            <person name="Cannon C."/>
            <person name="Castanera R."/>
            <person name="Culley D."/>
            <person name="Daum C."/>
            <person name="Ezra D."/>
            <person name="Gonzalez J."/>
            <person name="Henrissat B."/>
            <person name="Kuo A."/>
            <person name="Liang C."/>
            <person name="Lipzen A."/>
            <person name="Lutzoni F."/>
            <person name="Magnuson J."/>
            <person name="Mondo S."/>
            <person name="Nolan M."/>
            <person name="Ohm R."/>
            <person name="Pangilinan J."/>
            <person name="Park H.-J."/>
            <person name="Ramirez L."/>
            <person name="Alfaro M."/>
            <person name="Sun H."/>
            <person name="Tritt A."/>
            <person name="Yoshinaga Y."/>
            <person name="Zwiers L.-H."/>
            <person name="Turgeon B."/>
            <person name="Goodwin S."/>
            <person name="Spatafora J."/>
            <person name="Crous P."/>
            <person name="Grigoriev I."/>
        </authorList>
    </citation>
    <scope>NUCLEOTIDE SEQUENCE</scope>
    <source>
        <strain evidence="2">CBS 109.77</strain>
    </source>
</reference>
<evidence type="ECO:0000313" key="2">
    <source>
        <dbReference type="EMBL" id="KAF2798953.1"/>
    </source>
</evidence>
<evidence type="ECO:0000313" key="3">
    <source>
        <dbReference type="Proteomes" id="UP000799757"/>
    </source>
</evidence>
<feature type="compositionally biased region" description="Low complexity" evidence="1">
    <location>
        <begin position="1"/>
        <end position="10"/>
    </location>
</feature>
<sequence>MGTQQQQQQQLAPALSCARGAAPWPGLRPGAAGSRREAIEGGQLCAVATGLGGAVQRWPPRCAEIYESSGVRTRRPDSRREDRVQSRRQSELRNAKGRQGSTARKDEMAADGEGEGRGRAEGGGEAADAVEPRSAFNEATRRQCRPIRSCGHAGRGDDPASARGGGAGGG</sequence>
<keyword evidence="3" id="KW-1185">Reference proteome</keyword>
<feature type="compositionally biased region" description="Basic and acidic residues" evidence="1">
    <location>
        <begin position="103"/>
        <end position="122"/>
    </location>
</feature>
<feature type="region of interest" description="Disordered" evidence="1">
    <location>
        <begin position="1"/>
        <end position="36"/>
    </location>
</feature>
<proteinExistence type="predicted"/>